<evidence type="ECO:0000313" key="4">
    <source>
        <dbReference type="EMBL" id="DAF46842.1"/>
    </source>
</evidence>
<dbReference type="HAMAP" id="MF_00984">
    <property type="entry name" value="SSB"/>
    <property type="match status" value="1"/>
</dbReference>
<dbReference type="SUPFAM" id="SSF50249">
    <property type="entry name" value="Nucleic acid-binding proteins"/>
    <property type="match status" value="1"/>
</dbReference>
<dbReference type="InterPro" id="IPR000424">
    <property type="entry name" value="Primosome_PriB/ssb"/>
</dbReference>
<dbReference type="PANTHER" id="PTHR10302">
    <property type="entry name" value="SINGLE-STRANDED DNA-BINDING PROTEIN"/>
    <property type="match status" value="1"/>
</dbReference>
<dbReference type="Pfam" id="PF00436">
    <property type="entry name" value="SSB"/>
    <property type="match status" value="1"/>
</dbReference>
<feature type="compositionally biased region" description="Low complexity" evidence="3">
    <location>
        <begin position="112"/>
        <end position="130"/>
    </location>
</feature>
<dbReference type="EMBL" id="BK032545">
    <property type="protein sequence ID" value="DAF46842.1"/>
    <property type="molecule type" value="Genomic_DNA"/>
</dbReference>
<dbReference type="PANTHER" id="PTHR10302:SF27">
    <property type="entry name" value="SINGLE-STRANDED DNA-BINDING PROTEIN"/>
    <property type="match status" value="1"/>
</dbReference>
<protein>
    <recommendedName>
        <fullName evidence="2">Single-stranded DNA-binding protein</fullName>
    </recommendedName>
</protein>
<dbReference type="GO" id="GO:0009295">
    <property type="term" value="C:nucleoid"/>
    <property type="evidence" value="ECO:0007669"/>
    <property type="project" value="TreeGrafter"/>
</dbReference>
<dbReference type="InterPro" id="IPR011344">
    <property type="entry name" value="ssDNA-bd"/>
</dbReference>
<dbReference type="GO" id="GO:0006260">
    <property type="term" value="P:DNA replication"/>
    <property type="evidence" value="ECO:0007669"/>
    <property type="project" value="InterPro"/>
</dbReference>
<evidence type="ECO:0000256" key="2">
    <source>
        <dbReference type="PIRNR" id="PIRNR002070"/>
    </source>
</evidence>
<name>A0A8S5S828_9CAUD</name>
<evidence type="ECO:0000256" key="3">
    <source>
        <dbReference type="SAM" id="MobiDB-lite"/>
    </source>
</evidence>
<reference evidence="4" key="1">
    <citation type="journal article" date="2021" name="Proc. Natl. Acad. Sci. U.S.A.">
        <title>A Catalog of Tens of Thousands of Viruses from Human Metagenomes Reveals Hidden Associations with Chronic Diseases.</title>
        <authorList>
            <person name="Tisza M.J."/>
            <person name="Buck C.B."/>
        </authorList>
    </citation>
    <scope>NUCLEOTIDE SEQUENCE</scope>
    <source>
        <strain evidence="4">CtBrh2</strain>
    </source>
</reference>
<organism evidence="4">
    <name type="scientific">Siphoviridae sp. ctBrh2</name>
    <dbReference type="NCBI Taxonomy" id="2827804"/>
    <lineage>
        <taxon>Viruses</taxon>
        <taxon>Duplodnaviria</taxon>
        <taxon>Heunggongvirae</taxon>
        <taxon>Uroviricota</taxon>
        <taxon>Caudoviricetes</taxon>
    </lineage>
</organism>
<dbReference type="PROSITE" id="PS50935">
    <property type="entry name" value="SSB"/>
    <property type="match status" value="1"/>
</dbReference>
<dbReference type="CDD" id="cd04496">
    <property type="entry name" value="SSB_OBF"/>
    <property type="match status" value="1"/>
</dbReference>
<feature type="compositionally biased region" description="Polar residues" evidence="3">
    <location>
        <begin position="131"/>
        <end position="141"/>
    </location>
</feature>
<accession>A0A8S5S828</accession>
<evidence type="ECO:0000256" key="1">
    <source>
        <dbReference type="ARBA" id="ARBA00023125"/>
    </source>
</evidence>
<feature type="region of interest" description="Disordered" evidence="3">
    <location>
        <begin position="104"/>
        <end position="148"/>
    </location>
</feature>
<sequence>MNTVNLIGRLVRDNELKYTKSGKAVATNTLALDDGWGDNKKSYFIPIVVWEKQAESLANYTNKGSKIAVNGKLTSRSYETQDGQKRTIIEVVANQYGGIEFLDAKNNGGGVQNNQTSNNANAQQNRNNAQSDPFGNSSIDIDSQDLPF</sequence>
<proteinExistence type="inferred from homology"/>
<dbReference type="PIRSF" id="PIRSF002070">
    <property type="entry name" value="SSB"/>
    <property type="match status" value="1"/>
</dbReference>
<dbReference type="NCBIfam" id="TIGR00621">
    <property type="entry name" value="ssb"/>
    <property type="match status" value="1"/>
</dbReference>
<dbReference type="GO" id="GO:0003697">
    <property type="term" value="F:single-stranded DNA binding"/>
    <property type="evidence" value="ECO:0007669"/>
    <property type="project" value="InterPro"/>
</dbReference>
<keyword evidence="1 2" id="KW-0238">DNA-binding</keyword>
<dbReference type="Gene3D" id="2.40.50.140">
    <property type="entry name" value="Nucleic acid-binding proteins"/>
    <property type="match status" value="1"/>
</dbReference>
<dbReference type="InterPro" id="IPR012340">
    <property type="entry name" value="NA-bd_OB-fold"/>
</dbReference>